<feature type="site" description="Plays an important role in discriminating NADH against NADPH" evidence="9">
    <location>
        <position position="74"/>
    </location>
</feature>
<organism evidence="13 14">
    <name type="scientific">Oceanispirochaeta crateris</name>
    <dbReference type="NCBI Taxonomy" id="2518645"/>
    <lineage>
        <taxon>Bacteria</taxon>
        <taxon>Pseudomonadati</taxon>
        <taxon>Spirochaetota</taxon>
        <taxon>Spirochaetia</taxon>
        <taxon>Spirochaetales</taxon>
        <taxon>Spirochaetaceae</taxon>
        <taxon>Oceanispirochaeta</taxon>
    </lineage>
</organism>
<dbReference type="NCBIfam" id="NF043048">
    <property type="entry name" value="EnoyACPredFabV"/>
    <property type="match status" value="1"/>
</dbReference>
<feature type="binding site" evidence="9">
    <location>
        <begin position="110"/>
        <end position="111"/>
    </location>
    <ligand>
        <name>NAD(+)</name>
        <dbReference type="ChEBI" id="CHEBI:57540"/>
    </ligand>
</feature>
<proteinExistence type="inferred from homology"/>
<feature type="active site" description="Proton donor" evidence="9">
    <location>
        <position position="234"/>
    </location>
</feature>
<evidence type="ECO:0000256" key="2">
    <source>
        <dbReference type="ARBA" id="ARBA00022516"/>
    </source>
</evidence>
<comment type="pathway">
    <text evidence="9">Lipid metabolism; fatty acid biosynthesis.</text>
</comment>
<dbReference type="HAMAP" id="MF_01838">
    <property type="entry name" value="FabV_reductase"/>
    <property type="match status" value="1"/>
</dbReference>
<keyword evidence="3 9" id="KW-0276">Fatty acid metabolism</keyword>
<evidence type="ECO:0000256" key="5">
    <source>
        <dbReference type="ARBA" id="ARBA00023027"/>
    </source>
</evidence>
<comment type="similarity">
    <text evidence="9">Belongs to the TER reductase family.</text>
</comment>
<dbReference type="EC" id="1.3.1.44" evidence="9"/>
<dbReference type="EMBL" id="CP036150">
    <property type="protein sequence ID" value="QEN08870.1"/>
    <property type="molecule type" value="Genomic_DNA"/>
</dbReference>
<feature type="binding site" evidence="9">
    <location>
        <position position="243"/>
    </location>
    <ligand>
        <name>NAD(+)</name>
        <dbReference type="ChEBI" id="CHEBI:57540"/>
    </ligand>
</feature>
<dbReference type="OrthoDB" id="9802260at2"/>
<comment type="catalytic activity">
    <reaction evidence="8 9">
        <text>a 2,3-saturated acyl-CoA + NAD(+) = a (2E)-enoyl-CoA + NADH + H(+)</text>
        <dbReference type="Rhea" id="RHEA:18177"/>
        <dbReference type="ChEBI" id="CHEBI:15378"/>
        <dbReference type="ChEBI" id="CHEBI:57540"/>
        <dbReference type="ChEBI" id="CHEBI:57945"/>
        <dbReference type="ChEBI" id="CHEBI:58856"/>
        <dbReference type="ChEBI" id="CHEBI:65111"/>
        <dbReference type="EC" id="1.3.1.44"/>
    </reaction>
</comment>
<feature type="binding site" evidence="9">
    <location>
        <begin position="47"/>
        <end position="52"/>
    </location>
    <ligand>
        <name>NAD(+)</name>
        <dbReference type="ChEBI" id="CHEBI:57540"/>
    </ligand>
</feature>
<keyword evidence="14" id="KW-1185">Reference proteome</keyword>
<comment type="subunit">
    <text evidence="1 9">Monomer.</text>
</comment>
<dbReference type="InterPro" id="IPR010758">
    <property type="entry name" value="Trans-2-enoyl-CoA_reductase"/>
</dbReference>
<comment type="function">
    <text evidence="9">Involved in the fatty acid synthesis (FAS II). Catalyzes the reduction of a carbon-carbon double bond in an enoyl moiety that is covalently linked to a coenzyme A (CoA).</text>
</comment>
<evidence type="ECO:0000256" key="6">
    <source>
        <dbReference type="ARBA" id="ARBA00023098"/>
    </source>
</evidence>
<evidence type="ECO:0000256" key="4">
    <source>
        <dbReference type="ARBA" id="ARBA00023002"/>
    </source>
</evidence>
<evidence type="ECO:0000256" key="1">
    <source>
        <dbReference type="ARBA" id="ARBA00011245"/>
    </source>
</evidence>
<dbReference type="Gene3D" id="3.40.50.720">
    <property type="entry name" value="NAD(P)-binding Rossmann-like Domain"/>
    <property type="match status" value="1"/>
</dbReference>
<feature type="binding site" evidence="9">
    <location>
        <position position="224"/>
    </location>
    <ligand>
        <name>substrate</name>
    </ligand>
</feature>
<dbReference type="Pfam" id="PF12242">
    <property type="entry name" value="Eno-Rase_NADH_b"/>
    <property type="match status" value="1"/>
</dbReference>
<dbReference type="GO" id="GO:0051287">
    <property type="term" value="F:NAD binding"/>
    <property type="evidence" value="ECO:0007669"/>
    <property type="project" value="UniProtKB-UniRule"/>
</dbReference>
<keyword evidence="5 9" id="KW-0520">NAD</keyword>
<evidence type="ECO:0000259" key="11">
    <source>
        <dbReference type="Pfam" id="PF12241"/>
    </source>
</evidence>
<feature type="binding site" evidence="9">
    <location>
        <begin position="138"/>
        <end position="139"/>
    </location>
    <ligand>
        <name>NAD(+)</name>
        <dbReference type="ChEBI" id="CHEBI:57540"/>
    </ligand>
</feature>
<protein>
    <recommendedName>
        <fullName evidence="9">Trans-2-enoyl-CoA reductase [NADH]</fullName>
        <shortName evidence="9">TER</shortName>
        <ecNumber evidence="9">1.3.1.44</ecNumber>
    </recommendedName>
</protein>
<evidence type="ECO:0000259" key="12">
    <source>
        <dbReference type="Pfam" id="PF12242"/>
    </source>
</evidence>
<dbReference type="GO" id="GO:0006633">
    <property type="term" value="P:fatty acid biosynthetic process"/>
    <property type="evidence" value="ECO:0007669"/>
    <property type="project" value="UniProtKB-UniRule"/>
</dbReference>
<evidence type="ECO:0000256" key="3">
    <source>
        <dbReference type="ARBA" id="ARBA00022832"/>
    </source>
</evidence>
<evidence type="ECO:0000256" key="8">
    <source>
        <dbReference type="ARBA" id="ARBA00048302"/>
    </source>
</evidence>
<dbReference type="InterPro" id="IPR024910">
    <property type="entry name" value="Enoyl-CoA_Rdtase_cat_dom"/>
</dbReference>
<dbReference type="Pfam" id="PF12241">
    <property type="entry name" value="Enoyl_reductase"/>
    <property type="match status" value="1"/>
</dbReference>
<feature type="domain" description="Trans-2-enoyl-CoA reductase-like NAD(P)H binding" evidence="12">
    <location>
        <begin position="2"/>
        <end position="78"/>
    </location>
</feature>
<dbReference type="UniPathway" id="UPA00094"/>
<keyword evidence="7 9" id="KW-0275">Fatty acid biosynthesis</keyword>
<keyword evidence="6 9" id="KW-0443">Lipid metabolism</keyword>
<name>A0A5C1QPE2_9SPIO</name>
<dbReference type="NCBIfam" id="NF010177">
    <property type="entry name" value="PRK13656.1"/>
    <property type="match status" value="1"/>
</dbReference>
<keyword evidence="4 9" id="KW-0560">Oxidoreductase</keyword>
<feature type="binding site" evidence="9">
    <location>
        <begin position="272"/>
        <end position="274"/>
    </location>
    <ligand>
        <name>NAD(+)</name>
        <dbReference type="ChEBI" id="CHEBI:57540"/>
    </ligand>
</feature>
<keyword evidence="2 9" id="KW-0444">Lipid biosynthesis</keyword>
<dbReference type="Proteomes" id="UP000324209">
    <property type="component" value="Chromosome"/>
</dbReference>
<evidence type="ECO:0000313" key="13">
    <source>
        <dbReference type="EMBL" id="QEN08870.1"/>
    </source>
</evidence>
<dbReference type="InterPro" id="IPR050048">
    <property type="entry name" value="FabV-like_NADH_b"/>
</dbReference>
<sequence>MIIEPKIIKSVCLTAHPEGCEKEVEHQIQYVKNMGALKMPKRILVVGCSTGFGLASRITAAFGGGAETLGVSFEKGPSVKRTASPGWYNNRAFDQFSAKDGLKSYTIDGDAFSDSVKTQAIDWIRENWGQVDLLVYSLASPVRVDPETGETYRSVLKPIGKSYTAQSVDFMNQTVSEVTIGPADEEEIAPTVKVMGGEDWKRWISQFQSAGILAEGFRTVSYSYIGPKVTYPVYREGTIGKAKENLENSASELNNMLKDLHGQAFVSVNKALVTRASSVIPVVPLYMALLFKIMKEKGIHEGCIEQIYRLFQDRLIPGKDVPVDEKGRIRIDDLEMREDVQKAVSDLWDQVTTENVSDLSDIDGFREDYLKLHGFSVDGIDYDKEVDLTAYLN</sequence>
<evidence type="ECO:0000259" key="10">
    <source>
        <dbReference type="Pfam" id="PF07055"/>
    </source>
</evidence>
<gene>
    <name evidence="9" type="primary">fabV</name>
    <name evidence="13" type="ORF">EXM22_13045</name>
</gene>
<dbReference type="PANTHER" id="PTHR37480:SF1">
    <property type="entry name" value="ENOYL-[ACYL-CARRIER-PROTEIN] REDUCTASE [NADH]"/>
    <property type="match status" value="1"/>
</dbReference>
<dbReference type="PANTHER" id="PTHR37480">
    <property type="entry name" value="ENOYL-[ACYL-CARRIER-PROTEIN] REDUCTASE [NADH]"/>
    <property type="match status" value="1"/>
</dbReference>
<reference evidence="13 14" key="1">
    <citation type="submission" date="2019-02" db="EMBL/GenBank/DDBJ databases">
        <title>Complete Genome Sequence and Methylome Analysis of free living Spirochaetas.</title>
        <authorList>
            <person name="Fomenkov A."/>
            <person name="Dubinina G."/>
            <person name="Leshcheva N."/>
            <person name="Mikheeva N."/>
            <person name="Grabovich M."/>
            <person name="Vincze T."/>
            <person name="Roberts R.J."/>
        </authorList>
    </citation>
    <scope>NUCLEOTIDE SEQUENCE [LARGE SCALE GENOMIC DNA]</scope>
    <source>
        <strain evidence="13 14">K2</strain>
    </source>
</reference>
<dbReference type="RefSeq" id="WP_149486949.1">
    <property type="nucleotide sequence ID" value="NZ_CP036150.1"/>
</dbReference>
<dbReference type="InterPro" id="IPR024906">
    <property type="entry name" value="Eno_Rdtase_FAD-bd_dom"/>
</dbReference>
<dbReference type="GO" id="GO:0004318">
    <property type="term" value="F:enoyl-[acyl-carrier-protein] reductase (NADH) activity"/>
    <property type="evidence" value="ECO:0007669"/>
    <property type="project" value="TreeGrafter"/>
</dbReference>
<dbReference type="AlphaFoldDB" id="A0A5C1QPE2"/>
<evidence type="ECO:0000313" key="14">
    <source>
        <dbReference type="Proteomes" id="UP000324209"/>
    </source>
</evidence>
<dbReference type="Pfam" id="PF07055">
    <property type="entry name" value="Eno-Rase_FAD_bd"/>
    <property type="match status" value="1"/>
</dbReference>
<dbReference type="KEGG" id="ock:EXM22_13045"/>
<dbReference type="GO" id="GO:0050343">
    <property type="term" value="F:trans-2-enoyl-CoA reductase (NADH) activity"/>
    <property type="evidence" value="ECO:0007669"/>
    <property type="project" value="UniProtKB-UniRule"/>
</dbReference>
<feature type="domain" description="Enoyl reductase FAD binding" evidence="10">
    <location>
        <begin position="323"/>
        <end position="386"/>
    </location>
</feature>
<feature type="domain" description="Trans-2-enoyl-CoA reductase catalytic" evidence="11">
    <location>
        <begin position="81"/>
        <end position="315"/>
    </location>
</feature>
<feature type="binding site" evidence="9">
    <location>
        <begin position="73"/>
        <end position="74"/>
    </location>
    <ligand>
        <name>NAD(+)</name>
        <dbReference type="ChEBI" id="CHEBI:57540"/>
    </ligand>
</feature>
<accession>A0A5C1QPE2</accession>
<evidence type="ECO:0000256" key="9">
    <source>
        <dbReference type="HAMAP-Rule" id="MF_01838"/>
    </source>
</evidence>
<evidence type="ECO:0000256" key="7">
    <source>
        <dbReference type="ARBA" id="ARBA00023160"/>
    </source>
</evidence>